<protein>
    <recommendedName>
        <fullName evidence="2">RGS domain-containing protein</fullName>
    </recommendedName>
</protein>
<dbReference type="OrthoDB" id="5414729at2"/>
<reference evidence="4" key="1">
    <citation type="submission" date="2016-11" db="EMBL/GenBank/DDBJ databases">
        <authorList>
            <person name="Varghese N."/>
            <person name="Submissions S."/>
        </authorList>
    </citation>
    <scope>NUCLEOTIDE SEQUENCE [LARGE SCALE GENOMIC DNA]</scope>
    <source>
        <strain evidence="4">DSM 16219</strain>
    </source>
</reference>
<evidence type="ECO:0000313" key="3">
    <source>
        <dbReference type="EMBL" id="SHK11605.1"/>
    </source>
</evidence>
<feature type="domain" description="RGS" evidence="2">
    <location>
        <begin position="374"/>
        <end position="452"/>
    </location>
</feature>
<keyword evidence="1" id="KW-0472">Membrane</keyword>
<evidence type="ECO:0000256" key="1">
    <source>
        <dbReference type="SAM" id="Phobius"/>
    </source>
</evidence>
<dbReference type="EMBL" id="FQZU01000018">
    <property type="protein sequence ID" value="SHK11605.1"/>
    <property type="molecule type" value="Genomic_DNA"/>
</dbReference>
<dbReference type="InterPro" id="IPR011460">
    <property type="entry name" value="Lcl_C"/>
</dbReference>
<keyword evidence="1" id="KW-1133">Transmembrane helix</keyword>
<dbReference type="AlphaFoldDB" id="A0A1M6PUI5"/>
<accession>A0A1M6PUI5</accession>
<keyword evidence="1" id="KW-0812">Transmembrane</keyword>
<dbReference type="Gene3D" id="1.25.40.10">
    <property type="entry name" value="Tetratricopeptide repeat domain"/>
    <property type="match status" value="1"/>
</dbReference>
<dbReference type="STRING" id="1121393.SAMN02745216_02909"/>
<dbReference type="RefSeq" id="WP_073476897.1">
    <property type="nucleotide sequence ID" value="NZ_FQZU01000018.1"/>
</dbReference>
<dbReference type="InterPro" id="IPR016137">
    <property type="entry name" value="RGS"/>
</dbReference>
<feature type="transmembrane region" description="Helical" evidence="1">
    <location>
        <begin position="345"/>
        <end position="367"/>
    </location>
</feature>
<evidence type="ECO:0000313" key="4">
    <source>
        <dbReference type="Proteomes" id="UP000183994"/>
    </source>
</evidence>
<keyword evidence="4" id="KW-1185">Reference proteome</keyword>
<organism evidence="3 4">
    <name type="scientific">Desulfatibacillum alkenivorans DSM 16219</name>
    <dbReference type="NCBI Taxonomy" id="1121393"/>
    <lineage>
        <taxon>Bacteria</taxon>
        <taxon>Pseudomonadati</taxon>
        <taxon>Thermodesulfobacteriota</taxon>
        <taxon>Desulfobacteria</taxon>
        <taxon>Desulfobacterales</taxon>
        <taxon>Desulfatibacillaceae</taxon>
        <taxon>Desulfatibacillum</taxon>
    </lineage>
</organism>
<proteinExistence type="predicted"/>
<dbReference type="Pfam" id="PF07603">
    <property type="entry name" value="Lcl_C"/>
    <property type="match status" value="1"/>
</dbReference>
<name>A0A1M6PUI5_9BACT</name>
<dbReference type="InterPro" id="IPR011990">
    <property type="entry name" value="TPR-like_helical_dom_sf"/>
</dbReference>
<gene>
    <name evidence="3" type="ORF">SAMN02745216_02909</name>
</gene>
<evidence type="ECO:0000259" key="2">
    <source>
        <dbReference type="PROSITE" id="PS50132"/>
    </source>
</evidence>
<dbReference type="PROSITE" id="PS50132">
    <property type="entry name" value="RGS"/>
    <property type="match status" value="1"/>
</dbReference>
<dbReference type="Proteomes" id="UP000183994">
    <property type="component" value="Unassembled WGS sequence"/>
</dbReference>
<sequence length="777" mass="88192">MDRENYYILLELDIDPPEQDPAKIDAAIKRMQANWSRLRNHPTKGIQAKNYIGLIPEIRKVMSDPELREAEAREALKVSREKEGEAFAEIDRHLALHLSKGYVSNQEITKLAELHHIEEDDIRARIKLMEEGKLAELDNQLGLRMAKGYITQEEISKLAKAHGMTEKDVKKRVNVPIRKAGSAEKIKGKSLDKSIEKVINDNLKIVGHSSLYEFLGLPETTSVELLRKTARKKEAEILKIAKKDALVTASGILAGQCSAIFRDQESRASYDISRGRSRLKDLEADIDVAGIDGKIRSQYFDILVKTGQDLGMDEAEAKSFIKNYCQKKNYAIEGQEKRKISKKQFIIIGAALVVLCVAAMGALYLLMAMQAKAEFEDTTERALQQKDPEKRIVIYRNYVAVNDPSKYTEQVNALIRETMQQMKADKEKAAFTSVDQQAKELLAAEEFGKALDLYKKYLADFPGGSQTGAAKAKIKEIENAFETYQFEELKALDAADTDQRIAAYVDYLANHPNGRHKDEVSKLIWEMGDEYYLFLNRRIELASRQENWAQAIEYCDSYIRIFDNNNAKRLSREKEGFQKRLADQKAFDAVQAKASRRGTDYDAALEDYNEYLTLHPRTTAKDKVLEQIRMLQALKYKSRIDNAQAAMRLKLSANKRFAEQKPGTVLDRKTGLTWTLLSSQEDLQECVSYDYAKAYVQNMSVGGVRGWRLPTEAELEAFYKTDNGYPAAPGLVFWSSKSNPRWADGYMAEQVIVVSVDEGVENFRLDSRKCAAVHAVK</sequence>